<evidence type="ECO:0000256" key="7">
    <source>
        <dbReference type="ARBA" id="ARBA00022741"/>
    </source>
</evidence>
<feature type="region of interest" description="Disordered" evidence="11">
    <location>
        <begin position="231"/>
        <end position="250"/>
    </location>
</feature>
<evidence type="ECO:0000256" key="2">
    <source>
        <dbReference type="ARBA" id="ARBA00004647"/>
    </source>
</evidence>
<comment type="similarity">
    <text evidence="3">Belongs to the protein kinase superfamily. NEK Ser/Thr protein kinase family. NIMA subfamily.</text>
</comment>
<feature type="domain" description="Protein kinase" evidence="12">
    <location>
        <begin position="7"/>
        <end position="382"/>
    </location>
</feature>
<evidence type="ECO:0000256" key="6">
    <source>
        <dbReference type="ARBA" id="ARBA00022679"/>
    </source>
</evidence>
<evidence type="ECO:0000313" key="14">
    <source>
        <dbReference type="Proteomes" id="UP001058271"/>
    </source>
</evidence>
<dbReference type="Pfam" id="PF07714">
    <property type="entry name" value="PK_Tyr_Ser-Thr"/>
    <property type="match status" value="1"/>
</dbReference>
<dbReference type="EMBL" id="CP073721">
    <property type="protein sequence ID" value="UWZ33917.1"/>
    <property type="molecule type" value="Genomic_DNA"/>
</dbReference>
<dbReference type="EC" id="2.7.11.1" evidence="4"/>
<keyword evidence="14" id="KW-1185">Reference proteome</keyword>
<dbReference type="Gene3D" id="3.30.200.20">
    <property type="entry name" value="Phosphorylase Kinase, domain 1"/>
    <property type="match status" value="1"/>
</dbReference>
<sequence length="382" mass="39653">MLLEGRYRLLRRLDTGATAEIWSAHDELLRRQVAVRLLRADRADAASRFLDAGRLGARLSHSNVAAVYDVGVTELPGRGPTPYVVMEYARGGPLGADVRDGPRDWRETARVGAEVAAALTYAHSQWVAHGTLGPAKVLRTDVGVKIIGFGTDVGVDLHAPARDVHAFGALLAAAAPPGVPVELDELMRRCRFPDPVRRPGSDEVALILARLVQAHVEPPAPLSATTRVLRPVPAGPQAVRPRPAPRRHRRSWASRALLVTAVAGTALLTVVALAQAAPGAIPWLDRAPQRAVVPAPADEPGTGTPTRRPSPAGTPSPTRSTPPATTPPATSAPASPSVSPSVSVSPSMSVSPSVTSAPAGTPPPSPSATGVPLTEPSASPSG</sequence>
<dbReference type="Gene3D" id="1.10.510.10">
    <property type="entry name" value="Transferase(Phosphotransferase) domain 1"/>
    <property type="match status" value="1"/>
</dbReference>
<dbReference type="InterPro" id="IPR011009">
    <property type="entry name" value="Kinase-like_dom_sf"/>
</dbReference>
<keyword evidence="5" id="KW-0723">Serine/threonine-protein kinase</keyword>
<evidence type="ECO:0000256" key="9">
    <source>
        <dbReference type="ARBA" id="ARBA00022840"/>
    </source>
</evidence>
<keyword evidence="7" id="KW-0547">Nucleotide-binding</keyword>
<dbReference type="GO" id="GO:0016301">
    <property type="term" value="F:kinase activity"/>
    <property type="evidence" value="ECO:0007669"/>
    <property type="project" value="UniProtKB-KW"/>
</dbReference>
<organism evidence="13 14">
    <name type="scientific">Dactylosporangium roseum</name>
    <dbReference type="NCBI Taxonomy" id="47989"/>
    <lineage>
        <taxon>Bacteria</taxon>
        <taxon>Bacillati</taxon>
        <taxon>Actinomycetota</taxon>
        <taxon>Actinomycetes</taxon>
        <taxon>Micromonosporales</taxon>
        <taxon>Micromonosporaceae</taxon>
        <taxon>Dactylosporangium</taxon>
    </lineage>
</organism>
<evidence type="ECO:0000313" key="13">
    <source>
        <dbReference type="EMBL" id="UWZ33917.1"/>
    </source>
</evidence>
<evidence type="ECO:0000256" key="1">
    <source>
        <dbReference type="ARBA" id="ARBA00004300"/>
    </source>
</evidence>
<keyword evidence="10" id="KW-0206">Cytoskeleton</keyword>
<protein>
    <recommendedName>
        <fullName evidence="4">non-specific serine/threonine protein kinase</fullName>
        <ecNumber evidence="4">2.7.11.1</ecNumber>
    </recommendedName>
</protein>
<dbReference type="InterPro" id="IPR001245">
    <property type="entry name" value="Ser-Thr/Tyr_kinase_cat_dom"/>
</dbReference>
<reference evidence="13" key="1">
    <citation type="submission" date="2021-04" db="EMBL/GenBank/DDBJ databases">
        <title>Biosynthetic gene clusters of Dactylosporangioum roseum.</title>
        <authorList>
            <person name="Hartkoorn R.C."/>
            <person name="Beaudoing E."/>
            <person name="Hot D."/>
            <person name="Moureu S."/>
        </authorList>
    </citation>
    <scope>NUCLEOTIDE SEQUENCE</scope>
    <source>
        <strain evidence="13">NRRL B-16295</strain>
    </source>
</reference>
<keyword evidence="10" id="KW-0963">Cytoplasm</keyword>
<dbReference type="PANTHER" id="PTHR43289:SF6">
    <property type="entry name" value="SERINE_THREONINE-PROTEIN KINASE NEKL-3"/>
    <property type="match status" value="1"/>
</dbReference>
<evidence type="ECO:0000256" key="10">
    <source>
        <dbReference type="ARBA" id="ARBA00023212"/>
    </source>
</evidence>
<feature type="compositionally biased region" description="Low complexity" evidence="11">
    <location>
        <begin position="291"/>
        <end position="359"/>
    </location>
</feature>
<dbReference type="SUPFAM" id="SSF56112">
    <property type="entry name" value="Protein kinase-like (PK-like)"/>
    <property type="match status" value="1"/>
</dbReference>
<keyword evidence="6" id="KW-0808">Transferase</keyword>
<comment type="subcellular location">
    <subcellularLocation>
        <location evidence="1">Cytoplasm</location>
        <location evidence="1">Cytoskeleton</location>
        <location evidence="1">Microtubule organizing center</location>
        <location evidence="1">Centrosome</location>
    </subcellularLocation>
    <subcellularLocation>
        <location evidence="2">Cytoplasm</location>
        <location evidence="2">Cytoskeleton</location>
        <location evidence="2">Spindle pole</location>
    </subcellularLocation>
</comment>
<accession>A0ABY5YWL6</accession>
<feature type="region of interest" description="Disordered" evidence="11">
    <location>
        <begin position="291"/>
        <end position="382"/>
    </location>
</feature>
<evidence type="ECO:0000259" key="12">
    <source>
        <dbReference type="PROSITE" id="PS50011"/>
    </source>
</evidence>
<dbReference type="InterPro" id="IPR000719">
    <property type="entry name" value="Prot_kinase_dom"/>
</dbReference>
<evidence type="ECO:0000256" key="11">
    <source>
        <dbReference type="SAM" id="MobiDB-lite"/>
    </source>
</evidence>
<keyword evidence="8 13" id="KW-0418">Kinase</keyword>
<name>A0ABY5YWL6_9ACTN</name>
<gene>
    <name evidence="13" type="ORF">Drose_21875</name>
</gene>
<keyword evidence="9" id="KW-0067">ATP-binding</keyword>
<dbReference type="RefSeq" id="WP_260723197.1">
    <property type="nucleotide sequence ID" value="NZ_BAAABS010000017.1"/>
</dbReference>
<dbReference type="Proteomes" id="UP001058271">
    <property type="component" value="Chromosome"/>
</dbReference>
<proteinExistence type="inferred from homology"/>
<evidence type="ECO:0000256" key="3">
    <source>
        <dbReference type="ARBA" id="ARBA00010886"/>
    </source>
</evidence>
<dbReference type="PROSITE" id="PS50011">
    <property type="entry name" value="PROTEIN_KINASE_DOM"/>
    <property type="match status" value="1"/>
</dbReference>
<feature type="compositionally biased region" description="Low complexity" evidence="11">
    <location>
        <begin position="231"/>
        <end position="241"/>
    </location>
</feature>
<evidence type="ECO:0000256" key="8">
    <source>
        <dbReference type="ARBA" id="ARBA00022777"/>
    </source>
</evidence>
<evidence type="ECO:0000256" key="5">
    <source>
        <dbReference type="ARBA" id="ARBA00022527"/>
    </source>
</evidence>
<evidence type="ECO:0000256" key="4">
    <source>
        <dbReference type="ARBA" id="ARBA00012513"/>
    </source>
</evidence>
<dbReference type="PANTHER" id="PTHR43289">
    <property type="entry name" value="MITOGEN-ACTIVATED PROTEIN KINASE KINASE KINASE 20-RELATED"/>
    <property type="match status" value="1"/>
</dbReference>